<reference evidence="1" key="1">
    <citation type="submission" date="2018-09" db="EMBL/GenBank/DDBJ databases">
        <title>whole genome sequence of T. equiperdum IVM-t1 strain.</title>
        <authorList>
            <person name="Suganuma K."/>
        </authorList>
    </citation>
    <scope>NUCLEOTIDE SEQUENCE [LARGE SCALE GENOMIC DNA]</scope>
    <source>
        <strain evidence="1">IVM-t1</strain>
    </source>
</reference>
<dbReference type="EMBL" id="QSBY01000010">
    <property type="protein sequence ID" value="RHW69515.1"/>
    <property type="molecule type" value="Genomic_DNA"/>
</dbReference>
<sequence length="115" mass="11956">MGASLPTETFCASPSAWCEVPSADGRKGAVCGVIGSRCQEEFVGGVVPRRINYTTFSRASSIALDTFSLRSPLLLVSASIPHDVAEWISPSLSYIRTGACGATVRADEVVSSASG</sequence>
<organism evidence="1">
    <name type="scientific">Trypanosoma brucei equiperdum</name>
    <dbReference type="NCBI Taxonomy" id="630700"/>
    <lineage>
        <taxon>Eukaryota</taxon>
        <taxon>Discoba</taxon>
        <taxon>Euglenozoa</taxon>
        <taxon>Kinetoplastea</taxon>
        <taxon>Metakinetoplastina</taxon>
        <taxon>Trypanosomatida</taxon>
        <taxon>Trypanosomatidae</taxon>
        <taxon>Trypanosoma</taxon>
    </lineage>
</organism>
<protein>
    <submittedName>
        <fullName evidence="1">Uncharacterized protein</fullName>
    </submittedName>
</protein>
<comment type="caution">
    <text evidence="1">The sequence shown here is derived from an EMBL/GenBank/DDBJ whole genome shotgun (WGS) entry which is preliminary data.</text>
</comment>
<dbReference type="Proteomes" id="UP000266743">
    <property type="component" value="Chromosome 10"/>
</dbReference>
<proteinExistence type="predicted"/>
<evidence type="ECO:0000313" key="1">
    <source>
        <dbReference type="EMBL" id="RHW69515.1"/>
    </source>
</evidence>
<accession>A0A3L6KZQ8</accession>
<gene>
    <name evidence="1" type="ORF">DPX39_100018400</name>
</gene>
<name>A0A3L6KZQ8_9TRYP</name>
<dbReference type="AlphaFoldDB" id="A0A3L6KZQ8"/>